<dbReference type="KEGG" id="mrob:HH214_02600"/>
<feature type="domain" description="Peptidoglycan binding" evidence="2">
    <location>
        <begin position="110"/>
        <end position="181"/>
    </location>
</feature>
<dbReference type="Pfam" id="PF05838">
    <property type="entry name" value="Glyco_hydro_108"/>
    <property type="match status" value="1"/>
</dbReference>
<sequence length="188" mass="20765">MSQFNVAFQITMRNEGGYANTPEDAGGETYKGIARNYWPSWAGWPIVDGVKAKHPAKLNTALASSTGLQTLVMSFYKSNFWDAMFMDAMHDQQLANQLFDTAVNMGIGTAAKILQKAINQLRPGTLVIDGQAGPKTIAAANAIDAEVLYKAVCELRKQKYEAIIQANPSQVKFSRSWFSRIVPYQHLS</sequence>
<dbReference type="Proteomes" id="UP000503278">
    <property type="component" value="Chromosome"/>
</dbReference>
<evidence type="ECO:0000259" key="1">
    <source>
        <dbReference type="Pfam" id="PF05838"/>
    </source>
</evidence>
<dbReference type="Gene3D" id="1.20.141.10">
    <property type="entry name" value="Chitosanase, subunit A, domain 1"/>
    <property type="match status" value="1"/>
</dbReference>
<name>A0A7L5DZY8_9SPHI</name>
<dbReference type="InterPro" id="IPR018537">
    <property type="entry name" value="Peptidoglycan-bd_3"/>
</dbReference>
<evidence type="ECO:0000313" key="3">
    <source>
        <dbReference type="EMBL" id="QJD94844.1"/>
    </source>
</evidence>
<dbReference type="InterPro" id="IPR023346">
    <property type="entry name" value="Lysozyme-like_dom_sf"/>
</dbReference>
<reference evidence="3 4" key="1">
    <citation type="submission" date="2020-04" db="EMBL/GenBank/DDBJ databases">
        <title>Genome sequencing of novel species.</title>
        <authorList>
            <person name="Heo J."/>
            <person name="Kim S.-J."/>
            <person name="Kim J.-S."/>
            <person name="Hong S.-B."/>
            <person name="Kwon S.-W."/>
        </authorList>
    </citation>
    <scope>NUCLEOTIDE SEQUENCE [LARGE SCALE GENOMIC DNA]</scope>
    <source>
        <strain evidence="3 4">F39-2</strain>
    </source>
</reference>
<dbReference type="RefSeq" id="WP_169605861.1">
    <property type="nucleotide sequence ID" value="NZ_CP051682.1"/>
</dbReference>
<evidence type="ECO:0000313" key="4">
    <source>
        <dbReference type="Proteomes" id="UP000503278"/>
    </source>
</evidence>
<dbReference type="AlphaFoldDB" id="A0A7L5DZY8"/>
<proteinExistence type="predicted"/>
<dbReference type="EMBL" id="CP051682">
    <property type="protein sequence ID" value="QJD94844.1"/>
    <property type="molecule type" value="Genomic_DNA"/>
</dbReference>
<dbReference type="Pfam" id="PF09374">
    <property type="entry name" value="PG_binding_3"/>
    <property type="match status" value="1"/>
</dbReference>
<evidence type="ECO:0000259" key="2">
    <source>
        <dbReference type="Pfam" id="PF09374"/>
    </source>
</evidence>
<evidence type="ECO:0008006" key="5">
    <source>
        <dbReference type="Google" id="ProtNLM"/>
    </source>
</evidence>
<organism evidence="3 4">
    <name type="scientific">Mucilaginibacter robiniae</name>
    <dbReference type="NCBI Taxonomy" id="2728022"/>
    <lineage>
        <taxon>Bacteria</taxon>
        <taxon>Pseudomonadati</taxon>
        <taxon>Bacteroidota</taxon>
        <taxon>Sphingobacteriia</taxon>
        <taxon>Sphingobacteriales</taxon>
        <taxon>Sphingobacteriaceae</taxon>
        <taxon>Mucilaginibacter</taxon>
    </lineage>
</organism>
<gene>
    <name evidence="3" type="ORF">HH214_02600</name>
</gene>
<dbReference type="InterPro" id="IPR008565">
    <property type="entry name" value="TtsA-like_GH18_dom"/>
</dbReference>
<protein>
    <recommendedName>
        <fullName evidence="5">Peptidoglycan domain protein</fullName>
    </recommendedName>
</protein>
<accession>A0A7L5DZY8</accession>
<dbReference type="SUPFAM" id="SSF53955">
    <property type="entry name" value="Lysozyme-like"/>
    <property type="match status" value="1"/>
</dbReference>
<feature type="domain" description="TtsA-like Glycoside hydrolase family 108" evidence="1">
    <location>
        <begin position="9"/>
        <end position="106"/>
    </location>
</feature>
<keyword evidence="4" id="KW-1185">Reference proteome</keyword>